<dbReference type="PANTHER" id="PTHR34475">
    <property type="match status" value="1"/>
</dbReference>
<keyword evidence="2" id="KW-0238">DNA-binding</keyword>
<protein>
    <submittedName>
        <fullName evidence="2">DNA-binding protein</fullName>
    </submittedName>
</protein>
<dbReference type="GO" id="GO:0003677">
    <property type="term" value="F:DNA binding"/>
    <property type="evidence" value="ECO:0007669"/>
    <property type="project" value="UniProtKB-KW"/>
</dbReference>
<evidence type="ECO:0000313" key="3">
    <source>
        <dbReference type="Proteomes" id="UP000630149"/>
    </source>
</evidence>
<dbReference type="EMBL" id="BMOB01000001">
    <property type="protein sequence ID" value="GGI76196.1"/>
    <property type="molecule type" value="Genomic_DNA"/>
</dbReference>
<evidence type="ECO:0000256" key="1">
    <source>
        <dbReference type="SAM" id="Phobius"/>
    </source>
</evidence>
<keyword evidence="1" id="KW-0472">Membrane</keyword>
<dbReference type="Proteomes" id="UP000630149">
    <property type="component" value="Unassembled WGS sequence"/>
</dbReference>
<dbReference type="RefSeq" id="WP_131775378.1">
    <property type="nucleotide sequence ID" value="NZ_BMOB01000001.1"/>
</dbReference>
<proteinExistence type="predicted"/>
<gene>
    <name evidence="2" type="ORF">GCM10007966_01330</name>
</gene>
<dbReference type="PANTHER" id="PTHR34475:SF1">
    <property type="entry name" value="CYTOSKELETON PROTEIN RODZ"/>
    <property type="match status" value="1"/>
</dbReference>
<name>A0A917JM12_9GAMM</name>
<accession>A0A917JM12</accession>
<reference evidence="2" key="1">
    <citation type="journal article" date="2014" name="Int. J. Syst. Evol. Microbiol.">
        <title>Complete genome sequence of Corynebacterium casei LMG S-19264T (=DSM 44701T), isolated from a smear-ripened cheese.</title>
        <authorList>
            <consortium name="US DOE Joint Genome Institute (JGI-PGF)"/>
            <person name="Walter F."/>
            <person name="Albersmeier A."/>
            <person name="Kalinowski J."/>
            <person name="Ruckert C."/>
        </authorList>
    </citation>
    <scope>NUCLEOTIDE SEQUENCE</scope>
    <source>
        <strain evidence="2">JCM 13919</strain>
    </source>
</reference>
<evidence type="ECO:0000313" key="2">
    <source>
        <dbReference type="EMBL" id="GGI76196.1"/>
    </source>
</evidence>
<keyword evidence="1" id="KW-0812">Transmembrane</keyword>
<feature type="transmembrane region" description="Helical" evidence="1">
    <location>
        <begin position="113"/>
        <end position="133"/>
    </location>
</feature>
<dbReference type="InterPro" id="IPR050400">
    <property type="entry name" value="Bact_Cytoskel_RodZ"/>
</dbReference>
<dbReference type="Pfam" id="PF13413">
    <property type="entry name" value="HTH_25"/>
    <property type="match status" value="1"/>
</dbReference>
<dbReference type="OrthoDB" id="9790252at2"/>
<dbReference type="InterPro" id="IPR010982">
    <property type="entry name" value="Lambda_DNA-bd_dom_sf"/>
</dbReference>
<keyword evidence="1" id="KW-1133">Transmembrane helix</keyword>
<comment type="caution">
    <text evidence="2">The sequence shown here is derived from an EMBL/GenBank/DDBJ whole genome shotgun (WGS) entry which is preliminary data.</text>
</comment>
<sequence length="186" mass="21129">MNTTTIEEIEEHSVDMPGSQLAAVREAKGFSREYVAGKLHLRVRVIELLEEDDYEHMPESVFIKGYIRAYAKLLELDAEPLLKAFNRLGKTDKKSDKALWQSRRHSSNLAEHAVKWLTIAFAAGVIIAVSLWWHKNKDNEHFYSSNSEGNKAVENQSGSEVRLTDLSKMRSLLSSSQYSKSESLSE</sequence>
<dbReference type="AlphaFoldDB" id="A0A917JM12"/>
<dbReference type="Gene3D" id="1.10.260.40">
    <property type="entry name" value="lambda repressor-like DNA-binding domains"/>
    <property type="match status" value="1"/>
</dbReference>
<keyword evidence="3" id="KW-1185">Reference proteome</keyword>
<reference evidence="2" key="2">
    <citation type="submission" date="2020-09" db="EMBL/GenBank/DDBJ databases">
        <authorList>
            <person name="Sun Q."/>
            <person name="Ohkuma M."/>
        </authorList>
    </citation>
    <scope>NUCLEOTIDE SEQUENCE</scope>
    <source>
        <strain evidence="2">JCM 13919</strain>
    </source>
</reference>
<organism evidence="2 3">
    <name type="scientific">Legionella impletisoli</name>
    <dbReference type="NCBI Taxonomy" id="343510"/>
    <lineage>
        <taxon>Bacteria</taxon>
        <taxon>Pseudomonadati</taxon>
        <taxon>Pseudomonadota</taxon>
        <taxon>Gammaproteobacteria</taxon>
        <taxon>Legionellales</taxon>
        <taxon>Legionellaceae</taxon>
        <taxon>Legionella</taxon>
    </lineage>
</organism>